<proteinExistence type="predicted"/>
<feature type="compositionally biased region" description="Basic and acidic residues" evidence="1">
    <location>
        <begin position="1"/>
        <end position="10"/>
    </location>
</feature>
<gene>
    <name evidence="2" type="ORF">RIB2604_02602870</name>
</gene>
<evidence type="ECO:0000256" key="1">
    <source>
        <dbReference type="SAM" id="MobiDB-lite"/>
    </source>
</evidence>
<dbReference type="EMBL" id="BCWF01000025">
    <property type="protein sequence ID" value="GAT28644.1"/>
    <property type="molecule type" value="Genomic_DNA"/>
</dbReference>
<feature type="compositionally biased region" description="Basic residues" evidence="1">
    <location>
        <begin position="20"/>
        <end position="32"/>
    </location>
</feature>
<evidence type="ECO:0000313" key="2">
    <source>
        <dbReference type="EMBL" id="GAT28644.1"/>
    </source>
</evidence>
<comment type="caution">
    <text evidence="2">The sequence shown here is derived from an EMBL/GenBank/DDBJ whole genome shotgun (WGS) entry which is preliminary data.</text>
</comment>
<protein>
    <submittedName>
        <fullName evidence="2">Vacuolar membrane-associated protein Iml1</fullName>
    </submittedName>
</protein>
<evidence type="ECO:0000313" key="3">
    <source>
        <dbReference type="Proteomes" id="UP000075230"/>
    </source>
</evidence>
<organism evidence="2 3">
    <name type="scientific">Aspergillus kawachii</name>
    <name type="common">White koji mold</name>
    <name type="synonym">Aspergillus awamori var. kawachi</name>
    <dbReference type="NCBI Taxonomy" id="1069201"/>
    <lineage>
        <taxon>Eukaryota</taxon>
        <taxon>Fungi</taxon>
        <taxon>Dikarya</taxon>
        <taxon>Ascomycota</taxon>
        <taxon>Pezizomycotina</taxon>
        <taxon>Eurotiomycetes</taxon>
        <taxon>Eurotiomycetidae</taxon>
        <taxon>Eurotiales</taxon>
        <taxon>Aspergillaceae</taxon>
        <taxon>Aspergillus</taxon>
        <taxon>Aspergillus subgen. Circumdati</taxon>
    </lineage>
</organism>
<reference evidence="3" key="2">
    <citation type="submission" date="2016-02" db="EMBL/GenBank/DDBJ databases">
        <title>Genome sequencing of Aspergillus luchuensis NBRC 4314.</title>
        <authorList>
            <person name="Yamada O."/>
        </authorList>
    </citation>
    <scope>NUCLEOTIDE SEQUENCE [LARGE SCALE GENOMIC DNA]</scope>
    <source>
        <strain evidence="3">RIB 2604</strain>
    </source>
</reference>
<dbReference type="AlphaFoldDB" id="A0A146FS27"/>
<sequence length="70" mass="8199">MNQFDFRETQQRCAAGLPAKSKKQKGKGKKRKMETCQARLSLHPRDRPRRPAFRRSIVELLDSLDWILSS</sequence>
<name>A0A146FS27_ASPKA</name>
<dbReference type="Proteomes" id="UP000075230">
    <property type="component" value="Unassembled WGS sequence"/>
</dbReference>
<feature type="region of interest" description="Disordered" evidence="1">
    <location>
        <begin position="1"/>
        <end position="51"/>
    </location>
</feature>
<accession>A0A146FS27</accession>
<reference evidence="2 3" key="1">
    <citation type="journal article" date="2016" name="DNA Res.">
        <title>Genome sequence of Aspergillus luchuensis NBRC 4314.</title>
        <authorList>
            <person name="Yamada O."/>
            <person name="Machida M."/>
            <person name="Hosoyama A."/>
            <person name="Goto M."/>
            <person name="Takahashi T."/>
            <person name="Futagami T."/>
            <person name="Yamagata Y."/>
            <person name="Takeuchi M."/>
            <person name="Kobayashi T."/>
            <person name="Koike H."/>
            <person name="Abe K."/>
            <person name="Asai K."/>
            <person name="Arita M."/>
            <person name="Fujita N."/>
            <person name="Fukuda K."/>
            <person name="Higa K."/>
            <person name="Horikawa H."/>
            <person name="Ishikawa T."/>
            <person name="Jinno K."/>
            <person name="Kato Y."/>
            <person name="Kirimura K."/>
            <person name="Mizutani O."/>
            <person name="Nakasone K."/>
            <person name="Sano M."/>
            <person name="Shiraishi Y."/>
            <person name="Tsukahara M."/>
            <person name="Gomi K."/>
        </authorList>
    </citation>
    <scope>NUCLEOTIDE SEQUENCE [LARGE SCALE GENOMIC DNA]</scope>
    <source>
        <strain evidence="2 3">RIB 2604</strain>
    </source>
</reference>